<dbReference type="AlphaFoldDB" id="A0A157ZSL0"/>
<evidence type="ECO:0000313" key="3">
    <source>
        <dbReference type="Proteomes" id="UP000054851"/>
    </source>
</evidence>
<dbReference type="OrthoDB" id="7024727at2"/>
<accession>A0A157ZSL0</accession>
<dbReference type="SMART" id="SM00382">
    <property type="entry name" value="AAA"/>
    <property type="match status" value="1"/>
</dbReference>
<dbReference type="STRING" id="1777140.AWB79_01294"/>
<dbReference type="InterPro" id="IPR027417">
    <property type="entry name" value="P-loop_NTPase"/>
</dbReference>
<reference evidence="2" key="1">
    <citation type="submission" date="2016-01" db="EMBL/GenBank/DDBJ databases">
        <authorList>
            <person name="Peeters C."/>
        </authorList>
    </citation>
    <scope>NUCLEOTIDE SEQUENCE</scope>
    <source>
        <strain evidence="2">LMG 29322</strain>
    </source>
</reference>
<dbReference type="InterPro" id="IPR003593">
    <property type="entry name" value="AAA+_ATPase"/>
</dbReference>
<gene>
    <name evidence="2" type="ORF">AWB79_01294</name>
</gene>
<evidence type="ECO:0000313" key="2">
    <source>
        <dbReference type="EMBL" id="SAK48483.1"/>
    </source>
</evidence>
<dbReference type="Proteomes" id="UP000054851">
    <property type="component" value="Unassembled WGS sequence"/>
</dbReference>
<feature type="domain" description="AAA+ ATPase" evidence="1">
    <location>
        <begin position="186"/>
        <end position="444"/>
    </location>
</feature>
<evidence type="ECO:0000259" key="1">
    <source>
        <dbReference type="SMART" id="SM00382"/>
    </source>
</evidence>
<dbReference type="PANTHER" id="PTHR43581">
    <property type="entry name" value="ATP/GTP PHOSPHATASE"/>
    <property type="match status" value="1"/>
</dbReference>
<keyword evidence="3" id="KW-1185">Reference proteome</keyword>
<comment type="caution">
    <text evidence="2">The sequence shown here is derived from an EMBL/GenBank/DDBJ whole genome shotgun (WGS) entry which is preliminary data.</text>
</comment>
<dbReference type="PANTHER" id="PTHR43581:SF4">
    <property type="entry name" value="ATP_GTP PHOSPHATASE"/>
    <property type="match status" value="1"/>
</dbReference>
<dbReference type="InterPro" id="IPR051396">
    <property type="entry name" value="Bact_Antivir_Def_Nuclease"/>
</dbReference>
<proteinExistence type="predicted"/>
<dbReference type="GO" id="GO:0016887">
    <property type="term" value="F:ATP hydrolysis activity"/>
    <property type="evidence" value="ECO:0007669"/>
    <property type="project" value="InterPro"/>
</dbReference>
<dbReference type="EMBL" id="FCOA02000003">
    <property type="protein sequence ID" value="SAK48483.1"/>
    <property type="molecule type" value="Genomic_DNA"/>
</dbReference>
<dbReference type="InterPro" id="IPR003959">
    <property type="entry name" value="ATPase_AAA_core"/>
</dbReference>
<organism evidence="2 3">
    <name type="scientific">Caballeronia hypogeia</name>
    <dbReference type="NCBI Taxonomy" id="1777140"/>
    <lineage>
        <taxon>Bacteria</taxon>
        <taxon>Pseudomonadati</taxon>
        <taxon>Pseudomonadota</taxon>
        <taxon>Betaproteobacteria</taxon>
        <taxon>Burkholderiales</taxon>
        <taxon>Burkholderiaceae</taxon>
        <taxon>Caballeronia</taxon>
    </lineage>
</organism>
<dbReference type="GO" id="GO:0005524">
    <property type="term" value="F:ATP binding"/>
    <property type="evidence" value="ECO:0007669"/>
    <property type="project" value="InterPro"/>
</dbReference>
<dbReference type="Gene3D" id="3.40.50.300">
    <property type="entry name" value="P-loop containing nucleotide triphosphate hydrolases"/>
    <property type="match status" value="1"/>
</dbReference>
<dbReference type="Pfam" id="PF13304">
    <property type="entry name" value="AAA_21"/>
    <property type="match status" value="1"/>
</dbReference>
<name>A0A157ZSL0_9BURK</name>
<dbReference type="RefSeq" id="WP_061166576.1">
    <property type="nucleotide sequence ID" value="NZ_FCOA02000003.1"/>
</dbReference>
<sequence>MKFKVISRSSGPIQTDKDTVYLEIDNWNDYSFVTMFHMYYRDLAGARVEVGAVKIGFKGQTTEQSTHSKLLSEFPALDENYFSLGQDVDFYRRLGSLPDGYGIQILKALRDIVCHPEIIDEIRDESVFRISLLREVTLSLVRGQYLRAFTGAAELTDFDFRFTRPESEEMGSISLEFSVSVGSIPSTNIHAVIGRNGVGKTTLLNGMIDAITKRPNASKFINLRSAFDSEIEVDYFSSLVSVSFSAFDPFTPPEEQPDPSKGTCYFYIGLKDRTSPDQHRTISDLRADCVKSLAGCFRNEGKTKRWLKAIEKLGSDENFDAMKLAQLQSAYLSVRERRNSEQSDSLSFLEQYSDEVDKYLSRMSSGHAIVLLTITRLVETVQEKTLVLLDEPESHLHPPLLSAFVRALSDLLHDQNGVAIIATHSPVVLQEIPRSCAWKIYRVRKEVSVARPKIETFAENVGMLTSEIFSLEVARSGFHAMLEASVRGGFSFDEILKQYDNQLGLEGRAILAALIAERDGGSTK</sequence>
<dbReference type="SUPFAM" id="SSF52540">
    <property type="entry name" value="P-loop containing nucleoside triphosphate hydrolases"/>
    <property type="match status" value="1"/>
</dbReference>
<protein>
    <recommendedName>
        <fullName evidence="1">AAA+ ATPase domain-containing protein</fullName>
    </recommendedName>
</protein>